<dbReference type="PROSITE" id="PS51257">
    <property type="entry name" value="PROKAR_LIPOPROTEIN"/>
    <property type="match status" value="1"/>
</dbReference>
<dbReference type="Proteomes" id="UP000199679">
    <property type="component" value="Chromosome I"/>
</dbReference>
<dbReference type="PANTHER" id="PTHR13833">
    <property type="match status" value="1"/>
</dbReference>
<dbReference type="RefSeq" id="WP_091371549.1">
    <property type="nucleotide sequence ID" value="NZ_LT629740.1"/>
</dbReference>
<dbReference type="PROSITE" id="PS51125">
    <property type="entry name" value="NHL"/>
    <property type="match status" value="2"/>
</dbReference>
<evidence type="ECO:0000256" key="2">
    <source>
        <dbReference type="PROSITE-ProRule" id="PRU00504"/>
    </source>
</evidence>
<protein>
    <submittedName>
        <fullName evidence="3">NHL repeat-containing protein</fullName>
    </submittedName>
</protein>
<dbReference type="InterPro" id="IPR000033">
    <property type="entry name" value="LDLR_classB_rpt"/>
</dbReference>
<organism evidence="3 4">
    <name type="scientific">Mucilaginibacter mallensis</name>
    <dbReference type="NCBI Taxonomy" id="652787"/>
    <lineage>
        <taxon>Bacteria</taxon>
        <taxon>Pseudomonadati</taxon>
        <taxon>Bacteroidota</taxon>
        <taxon>Sphingobacteriia</taxon>
        <taxon>Sphingobacteriales</taxon>
        <taxon>Sphingobacteriaceae</taxon>
        <taxon>Mucilaginibacter</taxon>
    </lineage>
</organism>
<evidence type="ECO:0000313" key="4">
    <source>
        <dbReference type="Proteomes" id="UP000199679"/>
    </source>
</evidence>
<gene>
    <name evidence="3" type="ORF">SAMN05216490_1882</name>
</gene>
<dbReference type="AlphaFoldDB" id="A0A1H1VBU5"/>
<evidence type="ECO:0000256" key="1">
    <source>
        <dbReference type="ARBA" id="ARBA00022737"/>
    </source>
</evidence>
<dbReference type="Gene3D" id="2.120.10.30">
    <property type="entry name" value="TolB, C-terminal domain"/>
    <property type="match status" value="3"/>
</dbReference>
<dbReference type="STRING" id="652787.SAMN05216490_1882"/>
<dbReference type="InterPro" id="IPR011042">
    <property type="entry name" value="6-blade_b-propeller_TolB-like"/>
</dbReference>
<dbReference type="InterPro" id="IPR001258">
    <property type="entry name" value="NHL_repeat"/>
</dbReference>
<reference evidence="3 4" key="1">
    <citation type="submission" date="2016-10" db="EMBL/GenBank/DDBJ databases">
        <authorList>
            <person name="de Groot N.N."/>
        </authorList>
    </citation>
    <scope>NUCLEOTIDE SEQUENCE [LARGE SCALE GENOMIC DNA]</scope>
    <source>
        <strain evidence="3 4">MP1X4</strain>
    </source>
</reference>
<proteinExistence type="predicted"/>
<dbReference type="EMBL" id="LT629740">
    <property type="protein sequence ID" value="SDS82143.1"/>
    <property type="molecule type" value="Genomic_DNA"/>
</dbReference>
<dbReference type="OrthoDB" id="641420at2"/>
<keyword evidence="1" id="KW-0677">Repeat</keyword>
<dbReference type="SUPFAM" id="SSF101898">
    <property type="entry name" value="NHL repeat"/>
    <property type="match status" value="1"/>
</dbReference>
<feature type="repeat" description="NHL" evidence="2">
    <location>
        <begin position="252"/>
        <end position="282"/>
    </location>
</feature>
<keyword evidence="4" id="KW-1185">Reference proteome</keyword>
<feature type="repeat" description="NHL" evidence="2">
    <location>
        <begin position="101"/>
        <end position="131"/>
    </location>
</feature>
<dbReference type="Pfam" id="PF01436">
    <property type="entry name" value="NHL"/>
    <property type="match status" value="2"/>
</dbReference>
<sequence>MRKTLFVLLIAVSFITACKKSNKPNPSTAAKKIIVSTVGGLGDPEGLTIDVSGNLYVANGLIDNIGKITSAGAISIFAGKISTNGTSSCDYENGIGNAAAFCNPVGIAADGLGNLYVADAGNGVIRKISSGAAVTTYALSGVGIGEPYGIAIDRSDNIYITDPYNSLIYKVSPNGIASIFAGSGVAGNNNGLGTASSFNRPLGLTIDAVGNIYVADQANNVIRKITPAGMVSTFAGTGTAGNTNGNVTAASFDSPSGIAIDAAGNIYVADSGNDLIRKISTSGMVSTYAGNGSEGTTNGVGEIATFSYPTAVVVDKDGNLYIGEANSGLIRKIVVQ</sequence>
<dbReference type="SMART" id="SM00135">
    <property type="entry name" value="LY"/>
    <property type="match status" value="3"/>
</dbReference>
<accession>A0A1H1VBU5</accession>
<name>A0A1H1VBU5_MUCMA</name>
<evidence type="ECO:0000313" key="3">
    <source>
        <dbReference type="EMBL" id="SDS82143.1"/>
    </source>
</evidence>
<dbReference type="PANTHER" id="PTHR13833:SF71">
    <property type="entry name" value="NHL DOMAIN-CONTAINING PROTEIN"/>
    <property type="match status" value="1"/>
</dbReference>